<keyword evidence="2" id="KW-1185">Reference proteome</keyword>
<dbReference type="HOGENOM" id="CLU_2996649_0_0_1"/>
<proteinExistence type="predicted"/>
<evidence type="ECO:0000313" key="1">
    <source>
        <dbReference type="EMBL" id="EWG46705.1"/>
    </source>
</evidence>
<accession>W7MGK4</accession>
<name>W7MGK4_GIBM7</name>
<sequence length="57" mass="6668">MDGLDGLSMRCNLQGETIKTRRELNEFNRTCHDLIYDTTSEAKSRDKHTLTTEQRTH</sequence>
<dbReference type="KEGG" id="fvr:FVEG_07080"/>
<dbReference type="VEuPathDB" id="FungiDB:FVEG_07080"/>
<dbReference type="AlphaFoldDB" id="W7MGK4"/>
<gene>
    <name evidence="1" type="ORF">FVEG_07080</name>
</gene>
<dbReference type="EMBL" id="CM000584">
    <property type="protein sequence ID" value="EWG46705.1"/>
    <property type="molecule type" value="Genomic_DNA"/>
</dbReference>
<evidence type="ECO:0000313" key="2">
    <source>
        <dbReference type="Proteomes" id="UP000009096"/>
    </source>
</evidence>
<dbReference type="GeneID" id="30064920"/>
<dbReference type="RefSeq" id="XP_018752896.1">
    <property type="nucleotide sequence ID" value="XM_018895601.1"/>
</dbReference>
<dbReference type="EMBL" id="DS022249">
    <property type="protein sequence ID" value="EWG46705.1"/>
    <property type="molecule type" value="Genomic_DNA"/>
</dbReference>
<reference evidence="1 2" key="1">
    <citation type="journal article" date="2010" name="Nature">
        <title>Comparative genomics reveals mobile pathogenicity chromosomes in Fusarium.</title>
        <authorList>
            <person name="Ma L.J."/>
            <person name="van der Does H.C."/>
            <person name="Borkovich K.A."/>
            <person name="Coleman J.J."/>
            <person name="Daboussi M.J."/>
            <person name="Di Pietro A."/>
            <person name="Dufresne M."/>
            <person name="Freitag M."/>
            <person name="Grabherr M."/>
            <person name="Henrissat B."/>
            <person name="Houterman P.M."/>
            <person name="Kang S."/>
            <person name="Shim W.B."/>
            <person name="Woloshuk C."/>
            <person name="Xie X."/>
            <person name="Xu J.R."/>
            <person name="Antoniw J."/>
            <person name="Baker S.E."/>
            <person name="Bluhm B.H."/>
            <person name="Breakspear A."/>
            <person name="Brown D.W."/>
            <person name="Butchko R.A."/>
            <person name="Chapman S."/>
            <person name="Coulson R."/>
            <person name="Coutinho P.M."/>
            <person name="Danchin E.G."/>
            <person name="Diener A."/>
            <person name="Gale L.R."/>
            <person name="Gardiner D.M."/>
            <person name="Goff S."/>
            <person name="Hammond-Kosack K.E."/>
            <person name="Hilburn K."/>
            <person name="Hua-Van A."/>
            <person name="Jonkers W."/>
            <person name="Kazan K."/>
            <person name="Kodira C.D."/>
            <person name="Koehrsen M."/>
            <person name="Kumar L."/>
            <person name="Lee Y.H."/>
            <person name="Li L."/>
            <person name="Manners J.M."/>
            <person name="Miranda-Saavedra D."/>
            <person name="Mukherjee M."/>
            <person name="Park G."/>
            <person name="Park J."/>
            <person name="Park S.Y."/>
            <person name="Proctor R.H."/>
            <person name="Regev A."/>
            <person name="Ruiz-Roldan M.C."/>
            <person name="Sain D."/>
            <person name="Sakthikumar S."/>
            <person name="Sykes S."/>
            <person name="Schwartz D.C."/>
            <person name="Turgeon B.G."/>
            <person name="Wapinski I."/>
            <person name="Yoder O."/>
            <person name="Young S."/>
            <person name="Zeng Q."/>
            <person name="Zhou S."/>
            <person name="Galagan J."/>
            <person name="Cuomo C.A."/>
            <person name="Kistler H.C."/>
            <person name="Rep M."/>
        </authorList>
    </citation>
    <scope>NUCLEOTIDE SEQUENCE [LARGE SCALE GENOMIC DNA]</scope>
    <source>
        <strain evidence="2">M3125 / FGSC 7600</strain>
    </source>
</reference>
<dbReference type="Proteomes" id="UP000009096">
    <property type="component" value="Chromosome 7"/>
</dbReference>
<organism evidence="1 2">
    <name type="scientific">Gibberella moniliformis (strain M3125 / FGSC 7600)</name>
    <name type="common">Maize ear and stalk rot fungus</name>
    <name type="synonym">Fusarium verticillioides</name>
    <dbReference type="NCBI Taxonomy" id="334819"/>
    <lineage>
        <taxon>Eukaryota</taxon>
        <taxon>Fungi</taxon>
        <taxon>Dikarya</taxon>
        <taxon>Ascomycota</taxon>
        <taxon>Pezizomycotina</taxon>
        <taxon>Sordariomycetes</taxon>
        <taxon>Hypocreomycetidae</taxon>
        <taxon>Hypocreales</taxon>
        <taxon>Nectriaceae</taxon>
        <taxon>Fusarium</taxon>
        <taxon>Fusarium fujikuroi species complex</taxon>
    </lineage>
</organism>
<protein>
    <submittedName>
        <fullName evidence="1">Uncharacterized protein</fullName>
    </submittedName>
</protein>